<protein>
    <submittedName>
        <fullName evidence="2">Set1 complex component ash2 like</fullName>
    </submittedName>
</protein>
<dbReference type="Gramene" id="PSS20878">
    <property type="protein sequence ID" value="PSS20878"/>
    <property type="gene ID" value="CEY00_Acc09917"/>
</dbReference>
<dbReference type="PANTHER" id="PTHR33132:SF142">
    <property type="entry name" value="SERINE-RICH PROTEIN-LIKE PROTEIN"/>
    <property type="match status" value="1"/>
</dbReference>
<feature type="compositionally biased region" description="Polar residues" evidence="1">
    <location>
        <begin position="15"/>
        <end position="29"/>
    </location>
</feature>
<accession>A0A2R6R4D2</accession>
<proteinExistence type="predicted"/>
<reference evidence="2 3" key="1">
    <citation type="submission" date="2017-07" db="EMBL/GenBank/DDBJ databases">
        <title>An improved, manually edited Actinidia chinensis var. chinensis (kiwifruit) genome highlights the challenges associated with draft genomes and gene prediction in plants.</title>
        <authorList>
            <person name="Pilkington S."/>
            <person name="Crowhurst R."/>
            <person name="Hilario E."/>
            <person name="Nardozza S."/>
            <person name="Fraser L."/>
            <person name="Peng Y."/>
            <person name="Gunaseelan K."/>
            <person name="Simpson R."/>
            <person name="Tahir J."/>
            <person name="Deroles S."/>
            <person name="Templeton K."/>
            <person name="Luo Z."/>
            <person name="Davy M."/>
            <person name="Cheng C."/>
            <person name="Mcneilage M."/>
            <person name="Scaglione D."/>
            <person name="Liu Y."/>
            <person name="Zhang Q."/>
            <person name="Datson P."/>
            <person name="De Silva N."/>
            <person name="Gardiner S."/>
            <person name="Bassett H."/>
            <person name="Chagne D."/>
            <person name="Mccallum J."/>
            <person name="Dzierzon H."/>
            <person name="Deng C."/>
            <person name="Wang Y.-Y."/>
            <person name="Barron N."/>
            <person name="Manako K."/>
            <person name="Bowen J."/>
            <person name="Foster T."/>
            <person name="Erridge Z."/>
            <person name="Tiffin H."/>
            <person name="Waite C."/>
            <person name="Davies K."/>
            <person name="Grierson E."/>
            <person name="Laing W."/>
            <person name="Kirk R."/>
            <person name="Chen X."/>
            <person name="Wood M."/>
            <person name="Montefiori M."/>
            <person name="Brummell D."/>
            <person name="Schwinn K."/>
            <person name="Catanach A."/>
            <person name="Fullerton C."/>
            <person name="Li D."/>
            <person name="Meiyalaghan S."/>
            <person name="Nieuwenhuizen N."/>
            <person name="Read N."/>
            <person name="Prakash R."/>
            <person name="Hunter D."/>
            <person name="Zhang H."/>
            <person name="Mckenzie M."/>
            <person name="Knabel M."/>
            <person name="Harris A."/>
            <person name="Allan A."/>
            <person name="Chen A."/>
            <person name="Janssen B."/>
            <person name="Plunkett B."/>
            <person name="Dwamena C."/>
            <person name="Voogd C."/>
            <person name="Leif D."/>
            <person name="Lafferty D."/>
            <person name="Souleyre E."/>
            <person name="Varkonyi-Gasic E."/>
            <person name="Gambi F."/>
            <person name="Hanley J."/>
            <person name="Yao J.-L."/>
            <person name="Cheung J."/>
            <person name="David K."/>
            <person name="Warren B."/>
            <person name="Marsh K."/>
            <person name="Snowden K."/>
            <person name="Lin-Wang K."/>
            <person name="Brian L."/>
            <person name="Martinez-Sanchez M."/>
            <person name="Wang M."/>
            <person name="Ileperuma N."/>
            <person name="Macnee N."/>
            <person name="Campin R."/>
            <person name="Mcatee P."/>
            <person name="Drummond R."/>
            <person name="Espley R."/>
            <person name="Ireland H."/>
            <person name="Wu R."/>
            <person name="Atkinson R."/>
            <person name="Karunairetnam S."/>
            <person name="Bulley S."/>
            <person name="Chunkath S."/>
            <person name="Hanley Z."/>
            <person name="Storey R."/>
            <person name="Thrimawithana A."/>
            <person name="Thomson S."/>
            <person name="David C."/>
            <person name="Testolin R."/>
        </authorList>
    </citation>
    <scope>NUCLEOTIDE SEQUENCE [LARGE SCALE GENOMIC DNA]</scope>
    <source>
        <strain evidence="3">cv. Red5</strain>
        <tissue evidence="2">Young leaf</tissue>
    </source>
</reference>
<dbReference type="OMA" id="AWFKRSK"/>
<dbReference type="InParanoid" id="A0A2R6R4D2"/>
<dbReference type="OrthoDB" id="1932391at2759"/>
<dbReference type="PANTHER" id="PTHR33132">
    <property type="entry name" value="OSJNBB0118P14.9 PROTEIN"/>
    <property type="match status" value="1"/>
</dbReference>
<evidence type="ECO:0000313" key="3">
    <source>
        <dbReference type="Proteomes" id="UP000241394"/>
    </source>
</evidence>
<dbReference type="AlphaFoldDB" id="A0A2R6R4D2"/>
<feature type="compositionally biased region" description="Low complexity" evidence="1">
    <location>
        <begin position="1"/>
        <end position="14"/>
    </location>
</feature>
<evidence type="ECO:0000256" key="1">
    <source>
        <dbReference type="SAM" id="MobiDB-lite"/>
    </source>
</evidence>
<feature type="compositionally biased region" description="Polar residues" evidence="1">
    <location>
        <begin position="59"/>
        <end position="78"/>
    </location>
</feature>
<gene>
    <name evidence="2" type="ORF">CEY00_Acc09917</name>
</gene>
<organism evidence="2 3">
    <name type="scientific">Actinidia chinensis var. chinensis</name>
    <name type="common">Chinese soft-hair kiwi</name>
    <dbReference type="NCBI Taxonomy" id="1590841"/>
    <lineage>
        <taxon>Eukaryota</taxon>
        <taxon>Viridiplantae</taxon>
        <taxon>Streptophyta</taxon>
        <taxon>Embryophyta</taxon>
        <taxon>Tracheophyta</taxon>
        <taxon>Spermatophyta</taxon>
        <taxon>Magnoliopsida</taxon>
        <taxon>eudicotyledons</taxon>
        <taxon>Gunneridae</taxon>
        <taxon>Pentapetalae</taxon>
        <taxon>asterids</taxon>
        <taxon>Ericales</taxon>
        <taxon>Actinidiaceae</taxon>
        <taxon>Actinidia</taxon>
    </lineage>
</organism>
<dbReference type="Proteomes" id="UP000241394">
    <property type="component" value="Chromosome LG9"/>
</dbReference>
<dbReference type="EMBL" id="NKQK01000009">
    <property type="protein sequence ID" value="PSS20878.1"/>
    <property type="molecule type" value="Genomic_DNA"/>
</dbReference>
<feature type="region of interest" description="Disordered" evidence="1">
    <location>
        <begin position="1"/>
        <end position="29"/>
    </location>
</feature>
<name>A0A2R6R4D2_ACTCC</name>
<reference evidence="3" key="2">
    <citation type="journal article" date="2018" name="BMC Genomics">
        <title>A manually annotated Actinidia chinensis var. chinensis (kiwifruit) genome highlights the challenges associated with draft genomes and gene prediction in plants.</title>
        <authorList>
            <person name="Pilkington S.M."/>
            <person name="Crowhurst R."/>
            <person name="Hilario E."/>
            <person name="Nardozza S."/>
            <person name="Fraser L."/>
            <person name="Peng Y."/>
            <person name="Gunaseelan K."/>
            <person name="Simpson R."/>
            <person name="Tahir J."/>
            <person name="Deroles S.C."/>
            <person name="Templeton K."/>
            <person name="Luo Z."/>
            <person name="Davy M."/>
            <person name="Cheng C."/>
            <person name="McNeilage M."/>
            <person name="Scaglione D."/>
            <person name="Liu Y."/>
            <person name="Zhang Q."/>
            <person name="Datson P."/>
            <person name="De Silva N."/>
            <person name="Gardiner S.E."/>
            <person name="Bassett H."/>
            <person name="Chagne D."/>
            <person name="McCallum J."/>
            <person name="Dzierzon H."/>
            <person name="Deng C."/>
            <person name="Wang Y.Y."/>
            <person name="Barron L."/>
            <person name="Manako K."/>
            <person name="Bowen J."/>
            <person name="Foster T.M."/>
            <person name="Erridge Z.A."/>
            <person name="Tiffin H."/>
            <person name="Waite C.N."/>
            <person name="Davies K.M."/>
            <person name="Grierson E.P."/>
            <person name="Laing W.A."/>
            <person name="Kirk R."/>
            <person name="Chen X."/>
            <person name="Wood M."/>
            <person name="Montefiori M."/>
            <person name="Brummell D.A."/>
            <person name="Schwinn K.E."/>
            <person name="Catanach A."/>
            <person name="Fullerton C."/>
            <person name="Li D."/>
            <person name="Meiyalaghan S."/>
            <person name="Nieuwenhuizen N."/>
            <person name="Read N."/>
            <person name="Prakash R."/>
            <person name="Hunter D."/>
            <person name="Zhang H."/>
            <person name="McKenzie M."/>
            <person name="Knabel M."/>
            <person name="Harris A."/>
            <person name="Allan A.C."/>
            <person name="Gleave A."/>
            <person name="Chen A."/>
            <person name="Janssen B.J."/>
            <person name="Plunkett B."/>
            <person name="Ampomah-Dwamena C."/>
            <person name="Voogd C."/>
            <person name="Leif D."/>
            <person name="Lafferty D."/>
            <person name="Souleyre E.J.F."/>
            <person name="Varkonyi-Gasic E."/>
            <person name="Gambi F."/>
            <person name="Hanley J."/>
            <person name="Yao J.L."/>
            <person name="Cheung J."/>
            <person name="David K.M."/>
            <person name="Warren B."/>
            <person name="Marsh K."/>
            <person name="Snowden K.C."/>
            <person name="Lin-Wang K."/>
            <person name="Brian L."/>
            <person name="Martinez-Sanchez M."/>
            <person name="Wang M."/>
            <person name="Ileperuma N."/>
            <person name="Macnee N."/>
            <person name="Campin R."/>
            <person name="McAtee P."/>
            <person name="Drummond R.S.M."/>
            <person name="Espley R.V."/>
            <person name="Ireland H.S."/>
            <person name="Wu R."/>
            <person name="Atkinson R.G."/>
            <person name="Karunairetnam S."/>
            <person name="Bulley S."/>
            <person name="Chunkath S."/>
            <person name="Hanley Z."/>
            <person name="Storey R."/>
            <person name="Thrimawithana A.H."/>
            <person name="Thomson S."/>
            <person name="David C."/>
            <person name="Testolin R."/>
            <person name="Huang H."/>
            <person name="Hellens R.P."/>
            <person name="Schaffer R.J."/>
        </authorList>
    </citation>
    <scope>NUCLEOTIDE SEQUENCE [LARGE SCALE GENOMIC DNA]</scope>
    <source>
        <strain evidence="3">cv. Red5</strain>
    </source>
</reference>
<keyword evidence="3" id="KW-1185">Reference proteome</keyword>
<comment type="caution">
    <text evidence="2">The sequence shown here is derived from an EMBL/GenBank/DDBJ whole genome shotgun (WGS) entry which is preliminary data.</text>
</comment>
<evidence type="ECO:0000313" key="2">
    <source>
        <dbReference type="EMBL" id="PSS20878.1"/>
    </source>
</evidence>
<feature type="region of interest" description="Disordered" evidence="1">
    <location>
        <begin position="52"/>
        <end position="78"/>
    </location>
</feature>
<sequence>MASNVSITVTVSTSPKSGNEELNSSKGQQCLCSPTTHQGSFRCRFHRPGSTAWFKRSKSTPNSNHNATSLSPNSVEST</sequence>